<dbReference type="InterPro" id="IPR001781">
    <property type="entry name" value="Znf_LIM"/>
</dbReference>
<organism evidence="5 6">
    <name type="scientific">Owenia fusiformis</name>
    <name type="common">Polychaete worm</name>
    <dbReference type="NCBI Taxonomy" id="6347"/>
    <lineage>
        <taxon>Eukaryota</taxon>
        <taxon>Metazoa</taxon>
        <taxon>Spiralia</taxon>
        <taxon>Lophotrochozoa</taxon>
        <taxon>Annelida</taxon>
        <taxon>Polychaeta</taxon>
        <taxon>Sedentaria</taxon>
        <taxon>Canalipalpata</taxon>
        <taxon>Sabellida</taxon>
        <taxon>Oweniida</taxon>
        <taxon>Oweniidae</taxon>
        <taxon>Owenia</taxon>
    </lineage>
</organism>
<dbReference type="PROSITE" id="PS50023">
    <property type="entry name" value="LIM_DOMAIN_2"/>
    <property type="match status" value="1"/>
</dbReference>
<reference evidence="5" key="1">
    <citation type="submission" date="2022-03" db="EMBL/GenBank/DDBJ databases">
        <authorList>
            <person name="Martin C."/>
        </authorList>
    </citation>
    <scope>NUCLEOTIDE SEQUENCE</scope>
</reference>
<dbReference type="PROSITE" id="PS51303">
    <property type="entry name" value="PET"/>
    <property type="match status" value="1"/>
</dbReference>
<dbReference type="CDD" id="cd09341">
    <property type="entry name" value="LIM2_Testin_like"/>
    <property type="match status" value="1"/>
</dbReference>
<dbReference type="PANTHER" id="PTHR24211:SF22">
    <property type="entry name" value="TESTIN"/>
    <property type="match status" value="1"/>
</dbReference>
<dbReference type="InterPro" id="IPR010442">
    <property type="entry name" value="PET_domain"/>
</dbReference>
<dbReference type="Pfam" id="PF06297">
    <property type="entry name" value="PET"/>
    <property type="match status" value="1"/>
</dbReference>
<evidence type="ECO:0000256" key="4">
    <source>
        <dbReference type="ARBA" id="ARBA00023038"/>
    </source>
</evidence>
<dbReference type="Gene3D" id="2.10.110.10">
    <property type="entry name" value="Cysteine Rich Protein"/>
    <property type="match status" value="2"/>
</dbReference>
<dbReference type="PANTHER" id="PTHR24211">
    <property type="entry name" value="LIM DOMAIN-CONTAINING PROTEIN"/>
    <property type="match status" value="1"/>
</dbReference>
<dbReference type="InterPro" id="IPR047120">
    <property type="entry name" value="Pk/Esn/Tes"/>
</dbReference>
<dbReference type="SUPFAM" id="SSF57716">
    <property type="entry name" value="Glucocorticoid receptor-like (DNA-binding domain)"/>
    <property type="match status" value="1"/>
</dbReference>
<evidence type="ECO:0000313" key="5">
    <source>
        <dbReference type="EMBL" id="CAH1784830.1"/>
    </source>
</evidence>
<dbReference type="PROSITE" id="PS00478">
    <property type="entry name" value="LIM_DOMAIN_1"/>
    <property type="match status" value="1"/>
</dbReference>
<dbReference type="Proteomes" id="UP000749559">
    <property type="component" value="Unassembled WGS sequence"/>
</dbReference>
<sequence>MERYQPKETNSRRSTEFTVNGETRYVTVRRMNLTQDYQASPDNQGDCYGNNRQEKQTNIARNGDQPQTMTNLNVDTKSTANTNHFSSPPMNVQLSSPLSPRSELNNNVTRHVKFVQHESSEGQDPGAYRLHKLFADQPQFPLLVRSLERLTLDGATYSWSPMTTDSTTVRTYMSMLPPEKRPFEKSDGDAERRRQLQRQLPMYDLDPTLCDSPTAYELKKHGEFLHKVKAIVAGIGEVNAITTSNEWVCRKCQQYLVKGEVGVFVHKTNLSMCWHPACFCCTTCKHILADLIFFHKDGNIYCGRHYAQRVRPRCSACDELIFSKEYTQAEGQNWHVKHFCCWRCDRPL</sequence>
<dbReference type="GO" id="GO:0008270">
    <property type="term" value="F:zinc ion binding"/>
    <property type="evidence" value="ECO:0007669"/>
    <property type="project" value="InterPro"/>
</dbReference>
<feature type="non-terminal residue" evidence="5">
    <location>
        <position position="1"/>
    </location>
</feature>
<accession>A0A8J1XFG8</accession>
<keyword evidence="6" id="KW-1185">Reference proteome</keyword>
<dbReference type="CDD" id="cd09340">
    <property type="entry name" value="LIM1_Testin_like"/>
    <property type="match status" value="1"/>
</dbReference>
<dbReference type="FunFam" id="2.10.110.10:FF:000005">
    <property type="entry name" value="Testin isoform 1"/>
    <property type="match status" value="1"/>
</dbReference>
<dbReference type="Pfam" id="PF00412">
    <property type="entry name" value="LIM"/>
    <property type="match status" value="2"/>
</dbReference>
<keyword evidence="1" id="KW-0479">Metal-binding</keyword>
<keyword evidence="3" id="KW-0862">Zinc</keyword>
<dbReference type="OrthoDB" id="10069167at2759"/>
<evidence type="ECO:0000256" key="1">
    <source>
        <dbReference type="ARBA" id="ARBA00022723"/>
    </source>
</evidence>
<evidence type="ECO:0000256" key="2">
    <source>
        <dbReference type="ARBA" id="ARBA00022737"/>
    </source>
</evidence>
<dbReference type="AlphaFoldDB" id="A0A8J1XFG8"/>
<protein>
    <submittedName>
        <fullName evidence="5">Uncharacterized protein</fullName>
    </submittedName>
</protein>
<proteinExistence type="predicted"/>
<evidence type="ECO:0000313" key="6">
    <source>
        <dbReference type="Proteomes" id="UP000749559"/>
    </source>
</evidence>
<keyword evidence="2" id="KW-0677">Repeat</keyword>
<name>A0A8J1XFG8_OWEFU</name>
<comment type="caution">
    <text evidence="5">The sequence shown here is derived from an EMBL/GenBank/DDBJ whole genome shotgun (WGS) entry which is preliminary data.</text>
</comment>
<dbReference type="EMBL" id="CAIIXF020000005">
    <property type="protein sequence ID" value="CAH1784830.1"/>
    <property type="molecule type" value="Genomic_DNA"/>
</dbReference>
<keyword evidence="4" id="KW-0440">LIM domain</keyword>
<dbReference type="SMART" id="SM00132">
    <property type="entry name" value="LIM"/>
    <property type="match status" value="2"/>
</dbReference>
<evidence type="ECO:0000256" key="3">
    <source>
        <dbReference type="ARBA" id="ARBA00022833"/>
    </source>
</evidence>
<gene>
    <name evidence="5" type="ORF">OFUS_LOCUS10961</name>
</gene>